<dbReference type="Pfam" id="PF04516">
    <property type="entry name" value="CP2"/>
    <property type="match status" value="1"/>
</dbReference>
<feature type="domain" description="Grh/CP2 DB" evidence="3">
    <location>
        <begin position="190"/>
        <end position="250"/>
    </location>
</feature>
<dbReference type="Ensembl" id="ENSCCRT00020105471.1">
    <property type="protein sequence ID" value="ENSCCRP00020096465.1"/>
    <property type="gene ID" value="ENSCCRG00020044426.1"/>
</dbReference>
<dbReference type="InterPro" id="IPR007604">
    <property type="entry name" value="CP2"/>
</dbReference>
<evidence type="ECO:0000259" key="3">
    <source>
        <dbReference type="PROSITE" id="PS51968"/>
    </source>
</evidence>
<dbReference type="GO" id="GO:0007420">
    <property type="term" value="P:brain development"/>
    <property type="evidence" value="ECO:0007669"/>
    <property type="project" value="TreeGrafter"/>
</dbReference>
<keyword evidence="1" id="KW-0238">DNA-binding</keyword>
<evidence type="ECO:0000256" key="2">
    <source>
        <dbReference type="SAM" id="MobiDB-lite"/>
    </source>
</evidence>
<protein>
    <submittedName>
        <fullName evidence="4">Grainyhead-like transcription factor 2b</fullName>
    </submittedName>
</protein>
<organism evidence="4 5">
    <name type="scientific">Cyprinus carpio</name>
    <name type="common">Common carp</name>
    <dbReference type="NCBI Taxonomy" id="7962"/>
    <lineage>
        <taxon>Eukaryota</taxon>
        <taxon>Metazoa</taxon>
        <taxon>Chordata</taxon>
        <taxon>Craniata</taxon>
        <taxon>Vertebrata</taxon>
        <taxon>Euteleostomi</taxon>
        <taxon>Actinopterygii</taxon>
        <taxon>Neopterygii</taxon>
        <taxon>Teleostei</taxon>
        <taxon>Ostariophysi</taxon>
        <taxon>Cypriniformes</taxon>
        <taxon>Cyprinidae</taxon>
        <taxon>Cyprininae</taxon>
        <taxon>Cyprinus</taxon>
    </lineage>
</organism>
<evidence type="ECO:0000256" key="1">
    <source>
        <dbReference type="PROSITE-ProRule" id="PRU01313"/>
    </source>
</evidence>
<dbReference type="InterPro" id="IPR040167">
    <property type="entry name" value="TF_CP2-like"/>
</dbReference>
<evidence type="ECO:0000313" key="5">
    <source>
        <dbReference type="Proteomes" id="UP000694701"/>
    </source>
</evidence>
<dbReference type="GO" id="GO:0001228">
    <property type="term" value="F:DNA-binding transcription activator activity, RNA polymerase II-specific"/>
    <property type="evidence" value="ECO:0007669"/>
    <property type="project" value="TreeGrafter"/>
</dbReference>
<dbReference type="PROSITE" id="PS51968">
    <property type="entry name" value="GRH_CP2_DB"/>
    <property type="match status" value="1"/>
</dbReference>
<accession>A0A8C2JJX5</accession>
<dbReference type="AlphaFoldDB" id="A0A8C2JJX5"/>
<dbReference type="Proteomes" id="UP000694701">
    <property type="component" value="Unplaced"/>
</dbReference>
<name>A0A8C2JJX5_CYPCA</name>
<keyword evidence="1" id="KW-0539">Nucleus</keyword>
<comment type="subcellular location">
    <subcellularLocation>
        <location evidence="1">Nucleus</location>
    </subcellularLocation>
</comment>
<dbReference type="GO" id="GO:0000978">
    <property type="term" value="F:RNA polymerase II cis-regulatory region sequence-specific DNA binding"/>
    <property type="evidence" value="ECO:0007669"/>
    <property type="project" value="TreeGrafter"/>
</dbReference>
<reference evidence="4" key="1">
    <citation type="submission" date="2025-08" db="UniProtKB">
        <authorList>
            <consortium name="Ensembl"/>
        </authorList>
    </citation>
    <scope>IDENTIFICATION</scope>
</reference>
<proteinExistence type="predicted"/>
<dbReference type="GO" id="GO:0005634">
    <property type="term" value="C:nucleus"/>
    <property type="evidence" value="ECO:0007669"/>
    <property type="project" value="UniProtKB-SubCell"/>
</dbReference>
<evidence type="ECO:0000313" key="4">
    <source>
        <dbReference type="Ensembl" id="ENSCCRP00020096465.1"/>
    </source>
</evidence>
<dbReference type="GO" id="GO:0021915">
    <property type="term" value="P:neural tube development"/>
    <property type="evidence" value="ECO:0007669"/>
    <property type="project" value="TreeGrafter"/>
</dbReference>
<feature type="region of interest" description="Disordered" evidence="2">
    <location>
        <begin position="147"/>
        <end position="170"/>
    </location>
</feature>
<sequence length="250" mass="28159">AYTSEDEAWRSYLENPLTAATKAMMSINGDEDSAAALGLLYEYYKVRDISRVSKEPEKSSQMEPETVDNHVQVLKSVPVNLSLNTDHQDSKREQYSVSAGESGNAAVVKAEVYTPVFMASGVHYRTEGEEPMRVICEQTHSFDTSAVCHSGYEKDDHRSSPDSTYEEDSNEVRYHPSSLGAEDFIFDKSEIDTFQYTLEASRSLRQKQAEGPMTYLNKGQFYAITLNETSANKRLRHPISKVRVSELDIV</sequence>
<dbReference type="PANTHER" id="PTHR11037">
    <property type="entry name" value="TRANSCRIPTION FACTOR CP2"/>
    <property type="match status" value="1"/>
</dbReference>
<dbReference type="PANTHER" id="PTHR11037:SF17">
    <property type="entry name" value="GRAINYHEAD-LIKE PROTEIN 2 HOMOLOG"/>
    <property type="match status" value="1"/>
</dbReference>
<feature type="compositionally biased region" description="Basic and acidic residues" evidence="2">
    <location>
        <begin position="151"/>
        <end position="160"/>
    </location>
</feature>